<dbReference type="Proteomes" id="UP001217089">
    <property type="component" value="Unassembled WGS sequence"/>
</dbReference>
<protein>
    <submittedName>
        <fullName evidence="2">Uncharacterized protein</fullName>
    </submittedName>
</protein>
<reference evidence="2 3" key="1">
    <citation type="submission" date="2022-12" db="EMBL/GenBank/DDBJ databases">
        <title>Chromosome-level genome of Tegillarca granosa.</title>
        <authorList>
            <person name="Kim J."/>
        </authorList>
    </citation>
    <scope>NUCLEOTIDE SEQUENCE [LARGE SCALE GENOMIC DNA]</scope>
    <source>
        <strain evidence="2">Teg-2019</strain>
        <tissue evidence="2">Adductor muscle</tissue>
    </source>
</reference>
<gene>
    <name evidence="2" type="ORF">KUTeg_005886</name>
</gene>
<dbReference type="EMBL" id="JARBDR010000321">
    <property type="protein sequence ID" value="KAJ8316564.1"/>
    <property type="molecule type" value="Genomic_DNA"/>
</dbReference>
<feature type="compositionally biased region" description="Polar residues" evidence="1">
    <location>
        <begin position="13"/>
        <end position="26"/>
    </location>
</feature>
<sequence length="193" mass="21816">MSDSEKLLESDQDSGGTHNHRGNTSAQLNTDLADTFQLFKSYLDGKISTLHKELAVGNESFAKKLKQEVTTKLKGEVRNNNSSSPFVSTDVKNQLHMTSATDVTNLVTGGIVAPSLIQGPAQQSQESDSVKDEYHYFACLYENSLLLDQFQMFIEHVHFFEKIDIASTDFLKFELGELEYNYRWRINPSKLKL</sequence>
<organism evidence="2 3">
    <name type="scientific">Tegillarca granosa</name>
    <name type="common">Malaysian cockle</name>
    <name type="synonym">Anadara granosa</name>
    <dbReference type="NCBI Taxonomy" id="220873"/>
    <lineage>
        <taxon>Eukaryota</taxon>
        <taxon>Metazoa</taxon>
        <taxon>Spiralia</taxon>
        <taxon>Lophotrochozoa</taxon>
        <taxon>Mollusca</taxon>
        <taxon>Bivalvia</taxon>
        <taxon>Autobranchia</taxon>
        <taxon>Pteriomorphia</taxon>
        <taxon>Arcoida</taxon>
        <taxon>Arcoidea</taxon>
        <taxon>Arcidae</taxon>
        <taxon>Tegillarca</taxon>
    </lineage>
</organism>
<keyword evidence="3" id="KW-1185">Reference proteome</keyword>
<name>A0ABQ9FH14_TEGGR</name>
<proteinExistence type="predicted"/>
<accession>A0ABQ9FH14</accession>
<evidence type="ECO:0000313" key="3">
    <source>
        <dbReference type="Proteomes" id="UP001217089"/>
    </source>
</evidence>
<evidence type="ECO:0000313" key="2">
    <source>
        <dbReference type="EMBL" id="KAJ8316564.1"/>
    </source>
</evidence>
<feature type="region of interest" description="Disordered" evidence="1">
    <location>
        <begin position="1"/>
        <end position="26"/>
    </location>
</feature>
<evidence type="ECO:0000256" key="1">
    <source>
        <dbReference type="SAM" id="MobiDB-lite"/>
    </source>
</evidence>
<comment type="caution">
    <text evidence="2">The sequence shown here is derived from an EMBL/GenBank/DDBJ whole genome shotgun (WGS) entry which is preliminary data.</text>
</comment>